<organism evidence="9 10">
    <name type="scientific">Paenibacillus thalictri</name>
    <dbReference type="NCBI Taxonomy" id="2527873"/>
    <lineage>
        <taxon>Bacteria</taxon>
        <taxon>Bacillati</taxon>
        <taxon>Bacillota</taxon>
        <taxon>Bacilli</taxon>
        <taxon>Bacillales</taxon>
        <taxon>Paenibacillaceae</taxon>
        <taxon>Paenibacillus</taxon>
    </lineage>
</organism>
<evidence type="ECO:0000259" key="8">
    <source>
        <dbReference type="PROSITE" id="PS50928"/>
    </source>
</evidence>
<protein>
    <submittedName>
        <fullName evidence="9">Carbohydrate ABC transporter permease</fullName>
    </submittedName>
</protein>
<dbReference type="CDD" id="cd06261">
    <property type="entry name" value="TM_PBP2"/>
    <property type="match status" value="1"/>
</dbReference>
<evidence type="ECO:0000256" key="2">
    <source>
        <dbReference type="ARBA" id="ARBA00022448"/>
    </source>
</evidence>
<keyword evidence="2 7" id="KW-0813">Transport</keyword>
<dbReference type="RefSeq" id="WP_131013594.1">
    <property type="nucleotide sequence ID" value="NZ_SIRE01000008.1"/>
</dbReference>
<keyword evidence="5 7" id="KW-1133">Transmembrane helix</keyword>
<accession>A0A4Q9DU76</accession>
<evidence type="ECO:0000313" key="10">
    <source>
        <dbReference type="Proteomes" id="UP000293142"/>
    </source>
</evidence>
<dbReference type="GO" id="GO:0005886">
    <property type="term" value="C:plasma membrane"/>
    <property type="evidence" value="ECO:0007669"/>
    <property type="project" value="UniProtKB-SubCell"/>
</dbReference>
<evidence type="ECO:0000256" key="1">
    <source>
        <dbReference type="ARBA" id="ARBA00004651"/>
    </source>
</evidence>
<dbReference type="InterPro" id="IPR035906">
    <property type="entry name" value="MetI-like_sf"/>
</dbReference>
<name>A0A4Q9DU76_9BACL</name>
<dbReference type="InterPro" id="IPR000515">
    <property type="entry name" value="MetI-like"/>
</dbReference>
<evidence type="ECO:0000256" key="4">
    <source>
        <dbReference type="ARBA" id="ARBA00022692"/>
    </source>
</evidence>
<comment type="subcellular location">
    <subcellularLocation>
        <location evidence="1 7">Cell membrane</location>
        <topology evidence="1 7">Multi-pass membrane protein</topology>
    </subcellularLocation>
</comment>
<feature type="transmembrane region" description="Helical" evidence="7">
    <location>
        <begin position="12"/>
        <end position="32"/>
    </location>
</feature>
<feature type="transmembrane region" description="Helical" evidence="7">
    <location>
        <begin position="246"/>
        <end position="266"/>
    </location>
</feature>
<feature type="transmembrane region" description="Helical" evidence="7">
    <location>
        <begin position="145"/>
        <end position="166"/>
    </location>
</feature>
<dbReference type="PROSITE" id="PS50928">
    <property type="entry name" value="ABC_TM1"/>
    <property type="match status" value="1"/>
</dbReference>
<dbReference type="OrthoDB" id="9771544at2"/>
<keyword evidence="6 7" id="KW-0472">Membrane</keyword>
<evidence type="ECO:0000256" key="3">
    <source>
        <dbReference type="ARBA" id="ARBA00022475"/>
    </source>
</evidence>
<keyword evidence="4 7" id="KW-0812">Transmembrane</keyword>
<evidence type="ECO:0000313" key="9">
    <source>
        <dbReference type="EMBL" id="TBL78958.1"/>
    </source>
</evidence>
<feature type="transmembrane region" description="Helical" evidence="7">
    <location>
        <begin position="78"/>
        <end position="99"/>
    </location>
</feature>
<dbReference type="GO" id="GO:0055085">
    <property type="term" value="P:transmembrane transport"/>
    <property type="evidence" value="ECO:0007669"/>
    <property type="project" value="InterPro"/>
</dbReference>
<dbReference type="PANTHER" id="PTHR43744">
    <property type="entry name" value="ABC TRANSPORTER PERMEASE PROTEIN MG189-RELATED-RELATED"/>
    <property type="match status" value="1"/>
</dbReference>
<evidence type="ECO:0000256" key="7">
    <source>
        <dbReference type="RuleBase" id="RU363032"/>
    </source>
</evidence>
<dbReference type="Proteomes" id="UP000293142">
    <property type="component" value="Unassembled WGS sequence"/>
</dbReference>
<evidence type="ECO:0000256" key="5">
    <source>
        <dbReference type="ARBA" id="ARBA00022989"/>
    </source>
</evidence>
<evidence type="ECO:0000256" key="6">
    <source>
        <dbReference type="ARBA" id="ARBA00023136"/>
    </source>
</evidence>
<feature type="domain" description="ABC transmembrane type-1" evidence="8">
    <location>
        <begin position="74"/>
        <end position="266"/>
    </location>
</feature>
<keyword evidence="3" id="KW-1003">Cell membrane</keyword>
<proteinExistence type="inferred from homology"/>
<dbReference type="Gene3D" id="1.10.3720.10">
    <property type="entry name" value="MetI-like"/>
    <property type="match status" value="1"/>
</dbReference>
<feature type="transmembrane region" description="Helical" evidence="7">
    <location>
        <begin position="187"/>
        <end position="209"/>
    </location>
</feature>
<reference evidence="9 10" key="1">
    <citation type="submission" date="2019-02" db="EMBL/GenBank/DDBJ databases">
        <title>Paenibacillus sp. nov., isolated from surface-sterilized tissue of Thalictrum simplex L.</title>
        <authorList>
            <person name="Tuo L."/>
        </authorList>
    </citation>
    <scope>NUCLEOTIDE SEQUENCE [LARGE SCALE GENOMIC DNA]</scope>
    <source>
        <strain evidence="9 10">N2SHLJ1</strain>
    </source>
</reference>
<sequence>MKSNSRSKLLSYLPQYIVLMIIAVVSLIPFYWMAVTSLKDYSQVFVTPPKWIPSPVMWSNYVELFQRYPYHLYFFNSLYIAVLVTAGTCLVASLAGYAIAKVSFPFKNAIFLFLLSSMMIPTESTAIPLFIWFGKLGVIDTHFPLIVPAILGAGGTFGVFLMRQFFVTIPDELSESAKMDGCTPFRIYWNIMLPLATPAIATLSILTFLHSWNEFFEPLVYLNSSDLYTIPLALSMFTDEGGTKGHLIMAASMVATIPLLAVFFSAQKKFIEGITMTGLK</sequence>
<dbReference type="AlphaFoldDB" id="A0A4Q9DU76"/>
<comment type="similarity">
    <text evidence="7">Belongs to the binding-protein-dependent transport system permease family.</text>
</comment>
<dbReference type="Pfam" id="PF00528">
    <property type="entry name" value="BPD_transp_1"/>
    <property type="match status" value="1"/>
</dbReference>
<comment type="caution">
    <text evidence="9">The sequence shown here is derived from an EMBL/GenBank/DDBJ whole genome shotgun (WGS) entry which is preliminary data.</text>
</comment>
<feature type="transmembrane region" description="Helical" evidence="7">
    <location>
        <begin position="111"/>
        <end position="133"/>
    </location>
</feature>
<keyword evidence="10" id="KW-1185">Reference proteome</keyword>
<gene>
    <name evidence="9" type="ORF">EYB31_12060</name>
</gene>
<dbReference type="SUPFAM" id="SSF161098">
    <property type="entry name" value="MetI-like"/>
    <property type="match status" value="1"/>
</dbReference>
<dbReference type="EMBL" id="SIRE01000008">
    <property type="protein sequence ID" value="TBL78958.1"/>
    <property type="molecule type" value="Genomic_DNA"/>
</dbReference>
<dbReference type="PANTHER" id="PTHR43744:SF12">
    <property type="entry name" value="ABC TRANSPORTER PERMEASE PROTEIN MG189-RELATED"/>
    <property type="match status" value="1"/>
</dbReference>